<evidence type="ECO:0000313" key="1">
    <source>
        <dbReference type="EMBL" id="MCC2167871.1"/>
    </source>
</evidence>
<dbReference type="AlphaFoldDB" id="A0AAE3AU29"/>
<accession>A0AAE3AU29</accession>
<keyword evidence="2" id="KW-1185">Reference proteome</keyword>
<evidence type="ECO:0000313" key="2">
    <source>
        <dbReference type="Proteomes" id="UP001199355"/>
    </source>
</evidence>
<protein>
    <submittedName>
        <fullName evidence="1">Uncharacterized protein</fullName>
    </submittedName>
</protein>
<proteinExistence type="predicted"/>
<organism evidence="1 2">
    <name type="scientific">Gallintestinimicrobium propionicum</name>
    <dbReference type="NCBI Taxonomy" id="2981770"/>
    <lineage>
        <taxon>Bacteria</taxon>
        <taxon>Bacillati</taxon>
        <taxon>Bacillota</taxon>
        <taxon>Clostridia</taxon>
        <taxon>Lachnospirales</taxon>
        <taxon>Lachnospiraceae</taxon>
        <taxon>Gallintestinimicrobium</taxon>
    </lineage>
</organism>
<name>A0AAE3AU29_9FIRM</name>
<dbReference type="EMBL" id="JAJEQF010000022">
    <property type="protein sequence ID" value="MCC2167871.1"/>
    <property type="molecule type" value="Genomic_DNA"/>
</dbReference>
<dbReference type="Proteomes" id="UP001199355">
    <property type="component" value="Unassembled WGS sequence"/>
</dbReference>
<sequence>MLEQIRQSIEQAQMVLVGIGTEFAVKEEAQEDPFFTELAKTAQTDPAAAALLAFHKSQKKAGGCEKEQVQKAYEVLADLLKDKNYFVISLCKDGLLEQAGLKENRILTPAKEGEEETDSGVYPTDSWETYTKWLQGTLNRNLVILELGVGMELPQLIRFPFEKVAYFNQKSCLYRVHSHLYQMTEEIKERGYSVPMHPVTLLLEEK</sequence>
<gene>
    <name evidence="1" type="ORF">LKD45_09230</name>
</gene>
<comment type="caution">
    <text evidence="1">The sequence shown here is derived from an EMBL/GenBank/DDBJ whole genome shotgun (WGS) entry which is preliminary data.</text>
</comment>
<reference evidence="1 2" key="1">
    <citation type="submission" date="2021-10" db="EMBL/GenBank/DDBJ databases">
        <title>Anaerobic single-cell dispensing facilitates the cultivation of human gut bacteria.</title>
        <authorList>
            <person name="Afrizal A."/>
        </authorList>
    </citation>
    <scope>NUCLEOTIDE SEQUENCE [LARGE SCALE GENOMIC DNA]</scope>
    <source>
        <strain evidence="1 2">CLA-AA-H244</strain>
    </source>
</reference>
<dbReference type="RefSeq" id="WP_308728352.1">
    <property type="nucleotide sequence ID" value="NZ_JAJEQF010000022.1"/>
</dbReference>